<keyword evidence="10" id="KW-1185">Reference proteome</keyword>
<dbReference type="Proteomes" id="UP000812440">
    <property type="component" value="Chromosome 9"/>
</dbReference>
<feature type="signal peptide" evidence="7">
    <location>
        <begin position="1"/>
        <end position="20"/>
    </location>
</feature>
<dbReference type="FunFam" id="2.40.10.10:FF:000024">
    <property type="entry name" value="Serine protease 53"/>
    <property type="match status" value="1"/>
</dbReference>
<evidence type="ECO:0000313" key="9">
    <source>
        <dbReference type="EMBL" id="KAG8433554.1"/>
    </source>
</evidence>
<name>A0A8T2IR85_9PIPI</name>
<proteinExistence type="predicted"/>
<dbReference type="GO" id="GO:0006508">
    <property type="term" value="P:proteolysis"/>
    <property type="evidence" value="ECO:0007669"/>
    <property type="project" value="UniProtKB-KW"/>
</dbReference>
<dbReference type="InterPro" id="IPR043504">
    <property type="entry name" value="Peptidase_S1_PA_chymotrypsin"/>
</dbReference>
<evidence type="ECO:0000256" key="2">
    <source>
        <dbReference type="ARBA" id="ARBA00022729"/>
    </source>
</evidence>
<evidence type="ECO:0000256" key="1">
    <source>
        <dbReference type="ARBA" id="ARBA00022670"/>
    </source>
</evidence>
<dbReference type="PRINTS" id="PR00722">
    <property type="entry name" value="CHYMOTRYPSIN"/>
</dbReference>
<keyword evidence="6" id="KW-0720">Serine protease</keyword>
<feature type="chain" id="PRO_5035745433" description="Peptidase S1 domain-containing protein" evidence="7">
    <location>
        <begin position="21"/>
        <end position="283"/>
    </location>
</feature>
<evidence type="ECO:0000256" key="5">
    <source>
        <dbReference type="ARBA" id="ARBA00023180"/>
    </source>
</evidence>
<dbReference type="InterPro" id="IPR009003">
    <property type="entry name" value="Peptidase_S1_PA"/>
</dbReference>
<dbReference type="SMART" id="SM00020">
    <property type="entry name" value="Tryp_SPc"/>
    <property type="match status" value="1"/>
</dbReference>
<dbReference type="Pfam" id="PF00089">
    <property type="entry name" value="Trypsin"/>
    <property type="match status" value="1"/>
</dbReference>
<evidence type="ECO:0000256" key="6">
    <source>
        <dbReference type="RuleBase" id="RU363034"/>
    </source>
</evidence>
<dbReference type="PROSITE" id="PS00135">
    <property type="entry name" value="TRYPSIN_SER"/>
    <property type="match status" value="1"/>
</dbReference>
<dbReference type="GO" id="GO:0004252">
    <property type="term" value="F:serine-type endopeptidase activity"/>
    <property type="evidence" value="ECO:0007669"/>
    <property type="project" value="InterPro"/>
</dbReference>
<keyword evidence="3 6" id="KW-0378">Hydrolase</keyword>
<dbReference type="InterPro" id="IPR001314">
    <property type="entry name" value="Peptidase_S1A"/>
</dbReference>
<dbReference type="PROSITE" id="PS50240">
    <property type="entry name" value="TRYPSIN_DOM"/>
    <property type="match status" value="1"/>
</dbReference>
<keyword evidence="1 6" id="KW-0645">Protease</keyword>
<dbReference type="OrthoDB" id="93664at2759"/>
<evidence type="ECO:0000256" key="3">
    <source>
        <dbReference type="ARBA" id="ARBA00022801"/>
    </source>
</evidence>
<dbReference type="CDD" id="cd00190">
    <property type="entry name" value="Tryp_SPc"/>
    <property type="match status" value="1"/>
</dbReference>
<dbReference type="AlphaFoldDB" id="A0A8T2IR85"/>
<evidence type="ECO:0000256" key="7">
    <source>
        <dbReference type="SAM" id="SignalP"/>
    </source>
</evidence>
<organism evidence="9 10">
    <name type="scientific">Hymenochirus boettgeri</name>
    <name type="common">Congo dwarf clawed frog</name>
    <dbReference type="NCBI Taxonomy" id="247094"/>
    <lineage>
        <taxon>Eukaryota</taxon>
        <taxon>Metazoa</taxon>
        <taxon>Chordata</taxon>
        <taxon>Craniata</taxon>
        <taxon>Vertebrata</taxon>
        <taxon>Euteleostomi</taxon>
        <taxon>Amphibia</taxon>
        <taxon>Batrachia</taxon>
        <taxon>Anura</taxon>
        <taxon>Pipoidea</taxon>
        <taxon>Pipidae</taxon>
        <taxon>Pipinae</taxon>
        <taxon>Hymenochirus</taxon>
    </lineage>
</organism>
<sequence>MWVLFRISFTLSVDFTSTSCGSPLVSSRIVGGTDASDGAWPWQVSLRYKGSHICGGSLISNQWVLTAAHCFSSSRSPDLYQVHLGAYQLYVPNNHEVTSNVETIIVNPQYISSVRPGDIAIVKLTRPVQYTKFIQPICVPSSSSNFTQGMECWVTGWGNINFQVSQPFPRTLQQVMTPFITREECNKMYPLPIIPEDQICAGYVQGLKDSCQGDSGGPLVCKLKDIWYQVGIVSWGEGCALPNRPGVYTLVPAYKSWFTIYNATENRSSASSPLLSESTILFN</sequence>
<feature type="domain" description="Peptidase S1" evidence="8">
    <location>
        <begin position="29"/>
        <end position="263"/>
    </location>
</feature>
<dbReference type="EMBL" id="JAACNH010000009">
    <property type="protein sequence ID" value="KAG8433554.1"/>
    <property type="molecule type" value="Genomic_DNA"/>
</dbReference>
<dbReference type="PROSITE" id="PS00134">
    <property type="entry name" value="TRYPSIN_HIS"/>
    <property type="match status" value="1"/>
</dbReference>
<feature type="non-terminal residue" evidence="9">
    <location>
        <position position="1"/>
    </location>
</feature>
<evidence type="ECO:0000256" key="4">
    <source>
        <dbReference type="ARBA" id="ARBA00023157"/>
    </source>
</evidence>
<evidence type="ECO:0000259" key="8">
    <source>
        <dbReference type="PROSITE" id="PS50240"/>
    </source>
</evidence>
<dbReference type="SUPFAM" id="SSF50494">
    <property type="entry name" value="Trypsin-like serine proteases"/>
    <property type="match status" value="1"/>
</dbReference>
<evidence type="ECO:0000313" key="10">
    <source>
        <dbReference type="Proteomes" id="UP000812440"/>
    </source>
</evidence>
<protein>
    <recommendedName>
        <fullName evidence="8">Peptidase S1 domain-containing protein</fullName>
    </recommendedName>
</protein>
<reference evidence="9" key="1">
    <citation type="thesis" date="2020" institute="ProQuest LLC" country="789 East Eisenhower Parkway, Ann Arbor, MI, USA">
        <title>Comparative Genomics and Chromosome Evolution.</title>
        <authorList>
            <person name="Mudd A.B."/>
        </authorList>
    </citation>
    <scope>NUCLEOTIDE SEQUENCE</scope>
    <source>
        <strain evidence="9">Female2</strain>
        <tissue evidence="9">Blood</tissue>
    </source>
</reference>
<keyword evidence="2 7" id="KW-0732">Signal</keyword>
<gene>
    <name evidence="9" type="ORF">GDO86_017743</name>
</gene>
<dbReference type="PANTHER" id="PTHR24253">
    <property type="entry name" value="TRANSMEMBRANE PROTEASE SERINE"/>
    <property type="match status" value="1"/>
</dbReference>
<dbReference type="Gene3D" id="2.40.10.10">
    <property type="entry name" value="Trypsin-like serine proteases"/>
    <property type="match status" value="2"/>
</dbReference>
<dbReference type="InterPro" id="IPR033116">
    <property type="entry name" value="TRYPSIN_SER"/>
</dbReference>
<keyword evidence="4" id="KW-1015">Disulfide bond</keyword>
<comment type="caution">
    <text evidence="9">The sequence shown here is derived from an EMBL/GenBank/DDBJ whole genome shotgun (WGS) entry which is preliminary data.</text>
</comment>
<dbReference type="InterPro" id="IPR001254">
    <property type="entry name" value="Trypsin_dom"/>
</dbReference>
<dbReference type="InterPro" id="IPR018114">
    <property type="entry name" value="TRYPSIN_HIS"/>
</dbReference>
<dbReference type="PANTHER" id="PTHR24253:SF159">
    <property type="entry name" value="SERINE PROTEASE 42"/>
    <property type="match status" value="1"/>
</dbReference>
<keyword evidence="5" id="KW-0325">Glycoprotein</keyword>
<accession>A0A8T2IR85</accession>